<accession>A0A7M7KUB9</accession>
<reference evidence="3" key="1">
    <citation type="submission" date="2021-01" db="UniProtKB">
        <authorList>
            <consortium name="EnsemblMetazoa"/>
        </authorList>
    </citation>
    <scope>IDENTIFICATION</scope>
</reference>
<dbReference type="InParanoid" id="A0A7M7KUB9"/>
<dbReference type="GeneID" id="111254400"/>
<feature type="region of interest" description="Disordered" evidence="1">
    <location>
        <begin position="195"/>
        <end position="242"/>
    </location>
</feature>
<dbReference type="Gene3D" id="2.20.20.150">
    <property type="match status" value="1"/>
</dbReference>
<feature type="chain" id="PRO_5029902609" evidence="2">
    <location>
        <begin position="19"/>
        <end position="780"/>
    </location>
</feature>
<dbReference type="CTD" id="39833"/>
<feature type="signal peptide" evidence="2">
    <location>
        <begin position="1"/>
        <end position="18"/>
    </location>
</feature>
<feature type="compositionally biased region" description="Polar residues" evidence="1">
    <location>
        <begin position="211"/>
        <end position="231"/>
    </location>
</feature>
<dbReference type="OrthoDB" id="8177523at2759"/>
<keyword evidence="4" id="KW-1185">Reference proteome</keyword>
<sequence>MMRHIEHVLLAGLAIVLCVHIPAANTHDAAQATRSEVVIGLMRHPRHSQSNDDDGAALATGTRLTIVEESSVVPFSTMVLADPAPRTTLAPPPPPTAAPATTIEPVIRTTISSDIVSIEEMSSAVREVLSVEVIRVFPDKTSENDKVMTMPSNNNNQVNAVGIVEDKAVEKTVPAIMKSIHPMLSMFRREDRPAINQSLNGSDDRNVGGRENSTNVDDNTETTLPGQTKIPQSSTLAASQQQADLTRTRAILRVSQSAKQSTTIEIPDSPSCKMGTTPQQRIETQPINNSFSKMTNIKGGSNGILCESQVSGPSQETASNVVSGSQNFAGKDSPSSAKLQDLTMTNTSSFVIASNNASAVAKQHSSAISEKVATGLKYVAQRVAVASAFPLQLLGPSGTPTASTVAVQLLQLHKSQAILRQAALVARIRQRYTAAMRVFYQKGSMESDLPECAPRQVCNRIDVYSTPWVERQCRCPSGPGINKQQACPQTVDAEDGHSLVDRTRLFKTCEPIRTLPMCRYFRDFTWTIEQMGTASASSSSSTTAASSMAGANGAATSRGDSGSSSGVGRQTVHCVCPRNSVAYIARHEAIQAADGTVQGFKYSFACSPQSRQACAPSEPCRLFTVKRRRFVDEVNTNTLCECGSKRRCPSHHTDESISPGSFFKEDHVKVFTGFCQPVPKESVPLTGSAPIQLASSFSPQTAMPLTAALMADVNVTSAPFEHFAATTINSNSTSASRSVTELTPLQYMTPDGSHGNNSSNGGNSTNDTTSSGSKGSSSSS</sequence>
<organism evidence="3 4">
    <name type="scientific">Varroa destructor</name>
    <name type="common">Honeybee mite</name>
    <dbReference type="NCBI Taxonomy" id="109461"/>
    <lineage>
        <taxon>Eukaryota</taxon>
        <taxon>Metazoa</taxon>
        <taxon>Ecdysozoa</taxon>
        <taxon>Arthropoda</taxon>
        <taxon>Chelicerata</taxon>
        <taxon>Arachnida</taxon>
        <taxon>Acari</taxon>
        <taxon>Parasitiformes</taxon>
        <taxon>Mesostigmata</taxon>
        <taxon>Gamasina</taxon>
        <taxon>Dermanyssoidea</taxon>
        <taxon>Varroidae</taxon>
        <taxon>Varroa</taxon>
    </lineage>
</organism>
<dbReference type="InterPro" id="IPR021633">
    <property type="entry name" value="Argos"/>
</dbReference>
<name>A0A7M7KUB9_VARDE</name>
<feature type="region of interest" description="Disordered" evidence="1">
    <location>
        <begin position="535"/>
        <end position="568"/>
    </location>
</feature>
<dbReference type="Pfam" id="PF11581">
    <property type="entry name" value="Argos"/>
    <property type="match status" value="2"/>
</dbReference>
<evidence type="ECO:0000256" key="1">
    <source>
        <dbReference type="SAM" id="MobiDB-lite"/>
    </source>
</evidence>
<dbReference type="EnsemblMetazoa" id="XM_022815200">
    <property type="protein sequence ID" value="XP_022670935"/>
    <property type="gene ID" value="LOC111254400"/>
</dbReference>
<protein>
    <submittedName>
        <fullName evidence="3">Uncharacterized protein</fullName>
    </submittedName>
</protein>
<dbReference type="AlphaFoldDB" id="A0A7M7KUB9"/>
<evidence type="ECO:0000313" key="4">
    <source>
        <dbReference type="Proteomes" id="UP000594260"/>
    </source>
</evidence>
<dbReference type="Proteomes" id="UP000594260">
    <property type="component" value="Unplaced"/>
</dbReference>
<dbReference type="RefSeq" id="XP_022670935.1">
    <property type="nucleotide sequence ID" value="XM_022815200.1"/>
</dbReference>
<evidence type="ECO:0000313" key="3">
    <source>
        <dbReference type="EnsemblMetazoa" id="XP_022670935"/>
    </source>
</evidence>
<keyword evidence="2" id="KW-0732">Signal</keyword>
<dbReference type="Gene3D" id="2.20.20.160">
    <property type="match status" value="2"/>
</dbReference>
<dbReference type="KEGG" id="vde:111254400"/>
<evidence type="ECO:0000256" key="2">
    <source>
        <dbReference type="SAM" id="SignalP"/>
    </source>
</evidence>
<feature type="region of interest" description="Disordered" evidence="1">
    <location>
        <begin position="746"/>
        <end position="780"/>
    </location>
</feature>
<feature type="compositionally biased region" description="Low complexity" evidence="1">
    <location>
        <begin position="752"/>
        <end position="780"/>
    </location>
</feature>
<feature type="compositionally biased region" description="Low complexity" evidence="1">
    <location>
        <begin position="232"/>
        <end position="242"/>
    </location>
</feature>
<proteinExistence type="predicted"/>